<comment type="similarity">
    <text evidence="2 8 9">Belongs to the ATPase epsilon chain family.</text>
</comment>
<dbReference type="RefSeq" id="WP_108578832.1">
    <property type="nucleotide sequence ID" value="NZ_CP026952.1"/>
</dbReference>
<keyword evidence="7 8" id="KW-0066">ATP synthesis</keyword>
<keyword evidence="4 8" id="KW-0406">Ion transport</keyword>
<dbReference type="NCBIfam" id="NF009977">
    <property type="entry name" value="PRK13442.1"/>
    <property type="match status" value="1"/>
</dbReference>
<comment type="subcellular location">
    <subcellularLocation>
        <location evidence="1 8">Cell membrane</location>
        <topology evidence="1 8">Peripheral membrane protein</topology>
    </subcellularLocation>
</comment>
<feature type="domain" description="ATP synthase F1 complex delta/epsilon subunit N-terminal" evidence="10">
    <location>
        <begin position="11"/>
        <end position="89"/>
    </location>
</feature>
<keyword evidence="3 8" id="KW-0813">Transport</keyword>
<proteinExistence type="inferred from homology"/>
<evidence type="ECO:0000313" key="12">
    <source>
        <dbReference type="Proteomes" id="UP000244384"/>
    </source>
</evidence>
<name>A0A2S0WNN7_9ACTN</name>
<evidence type="ECO:0000313" key="11">
    <source>
        <dbReference type="EMBL" id="AWB92945.1"/>
    </source>
</evidence>
<organism evidence="11 12">
    <name type="scientific">Aeromicrobium chenweiae</name>
    <dbReference type="NCBI Taxonomy" id="2079793"/>
    <lineage>
        <taxon>Bacteria</taxon>
        <taxon>Bacillati</taxon>
        <taxon>Actinomycetota</taxon>
        <taxon>Actinomycetes</taxon>
        <taxon>Propionibacteriales</taxon>
        <taxon>Nocardioidaceae</taxon>
        <taxon>Aeromicrobium</taxon>
    </lineage>
</organism>
<evidence type="ECO:0000259" key="10">
    <source>
        <dbReference type="Pfam" id="PF02823"/>
    </source>
</evidence>
<dbReference type="Gene3D" id="2.60.15.10">
    <property type="entry name" value="F0F1 ATP synthase delta/epsilon subunit, N-terminal"/>
    <property type="match status" value="1"/>
</dbReference>
<dbReference type="InterPro" id="IPR001469">
    <property type="entry name" value="ATP_synth_F1_dsu/esu"/>
</dbReference>
<keyword evidence="5 8" id="KW-0472">Membrane</keyword>
<dbReference type="InterPro" id="IPR036771">
    <property type="entry name" value="ATPsynth_dsu/esu_N"/>
</dbReference>
<keyword evidence="12" id="KW-1185">Reference proteome</keyword>
<sequence length="130" mass="13349">MAQTDSNKAIQIELVAADRVVWSGQASEVVARTVEGDLGVLAGHAPLLSVLVPGVVEIHPLEGDVVRAAVGEGFLSVADDHVSVLSEDAVLASEVDAAAVKAELEEATSAEDSAAVLRAEAKLRLIDKAS</sequence>
<evidence type="ECO:0000256" key="4">
    <source>
        <dbReference type="ARBA" id="ARBA00023065"/>
    </source>
</evidence>
<dbReference type="KEGG" id="aez:C3E78_12425"/>
<evidence type="ECO:0000256" key="5">
    <source>
        <dbReference type="ARBA" id="ARBA00023136"/>
    </source>
</evidence>
<evidence type="ECO:0000256" key="3">
    <source>
        <dbReference type="ARBA" id="ARBA00022448"/>
    </source>
</evidence>
<dbReference type="Proteomes" id="UP000244384">
    <property type="component" value="Chromosome"/>
</dbReference>
<dbReference type="Pfam" id="PF02823">
    <property type="entry name" value="ATP-synt_DE_N"/>
    <property type="match status" value="1"/>
</dbReference>
<dbReference type="GO" id="GO:0005886">
    <property type="term" value="C:plasma membrane"/>
    <property type="evidence" value="ECO:0007669"/>
    <property type="project" value="UniProtKB-SubCell"/>
</dbReference>
<evidence type="ECO:0000256" key="1">
    <source>
        <dbReference type="ARBA" id="ARBA00004202"/>
    </source>
</evidence>
<accession>A0A5F2F0I5</accession>
<accession>A0A2S0WNN7</accession>
<reference evidence="12" key="1">
    <citation type="submission" date="2018-01" db="EMBL/GenBank/DDBJ databases">
        <authorList>
            <person name="Li J."/>
        </authorList>
    </citation>
    <scope>NUCLEOTIDE SEQUENCE [LARGE SCALE GENOMIC DNA]</scope>
    <source>
        <strain evidence="12">592</strain>
    </source>
</reference>
<gene>
    <name evidence="8" type="primary">atpC</name>
    <name evidence="11" type="ORF">C3E78_12425</name>
</gene>
<keyword evidence="8" id="KW-1003">Cell membrane</keyword>
<dbReference type="InterPro" id="IPR020546">
    <property type="entry name" value="ATP_synth_F1_dsu/esu_N"/>
</dbReference>
<protein>
    <recommendedName>
        <fullName evidence="8">ATP synthase epsilon chain</fullName>
    </recommendedName>
    <alternativeName>
        <fullName evidence="8">ATP synthase F1 sector epsilon subunit</fullName>
    </alternativeName>
    <alternativeName>
        <fullName evidence="8">F-ATPase epsilon subunit</fullName>
    </alternativeName>
</protein>
<comment type="function">
    <text evidence="8">Produces ATP from ADP in the presence of a proton gradient across the membrane.</text>
</comment>
<keyword evidence="6 8" id="KW-0139">CF(1)</keyword>
<dbReference type="GO" id="GO:0046933">
    <property type="term" value="F:proton-transporting ATP synthase activity, rotational mechanism"/>
    <property type="evidence" value="ECO:0007669"/>
    <property type="project" value="UniProtKB-UniRule"/>
</dbReference>
<evidence type="ECO:0000256" key="2">
    <source>
        <dbReference type="ARBA" id="ARBA00005712"/>
    </source>
</evidence>
<dbReference type="GO" id="GO:0045259">
    <property type="term" value="C:proton-transporting ATP synthase complex"/>
    <property type="evidence" value="ECO:0007669"/>
    <property type="project" value="UniProtKB-KW"/>
</dbReference>
<dbReference type="HAMAP" id="MF_00530">
    <property type="entry name" value="ATP_synth_epsil_bac"/>
    <property type="match status" value="1"/>
</dbReference>
<comment type="subunit">
    <text evidence="8 9">F-type ATPases have 2 components, CF(1) - the catalytic core - and CF(0) - the membrane proton channel. CF(1) has five subunits: alpha(3), beta(3), gamma(1), delta(1), epsilon(1). CF(0) has three main subunits: a, b and c.</text>
</comment>
<evidence type="ECO:0000256" key="8">
    <source>
        <dbReference type="HAMAP-Rule" id="MF_00530"/>
    </source>
</evidence>
<dbReference type="CDD" id="cd12152">
    <property type="entry name" value="F1-ATPase_delta"/>
    <property type="match status" value="1"/>
</dbReference>
<dbReference type="SUPFAM" id="SSF51344">
    <property type="entry name" value="Epsilon subunit of F1F0-ATP synthase N-terminal domain"/>
    <property type="match status" value="1"/>
</dbReference>
<dbReference type="AlphaFoldDB" id="A0A2S0WNN7"/>
<evidence type="ECO:0000256" key="7">
    <source>
        <dbReference type="ARBA" id="ARBA00023310"/>
    </source>
</evidence>
<evidence type="ECO:0000256" key="9">
    <source>
        <dbReference type="RuleBase" id="RU003656"/>
    </source>
</evidence>
<evidence type="ECO:0000256" key="6">
    <source>
        <dbReference type="ARBA" id="ARBA00023196"/>
    </source>
</evidence>
<dbReference type="OrthoDB" id="9791445at2"/>
<dbReference type="EMBL" id="CP026952">
    <property type="protein sequence ID" value="AWB92945.1"/>
    <property type="molecule type" value="Genomic_DNA"/>
</dbReference>
<keyword evidence="8" id="KW-0375">Hydrogen ion transport</keyword>
<dbReference type="PANTHER" id="PTHR13822">
    <property type="entry name" value="ATP SYNTHASE DELTA/EPSILON CHAIN"/>
    <property type="match status" value="1"/>
</dbReference>
<dbReference type="NCBIfam" id="TIGR01216">
    <property type="entry name" value="ATP_synt_epsi"/>
    <property type="match status" value="1"/>
</dbReference>
<dbReference type="PANTHER" id="PTHR13822:SF10">
    <property type="entry name" value="ATP SYNTHASE EPSILON CHAIN, CHLOROPLASTIC"/>
    <property type="match status" value="1"/>
</dbReference>
<dbReference type="GO" id="GO:0005524">
    <property type="term" value="F:ATP binding"/>
    <property type="evidence" value="ECO:0007669"/>
    <property type="project" value="UniProtKB-UniRule"/>
</dbReference>